<dbReference type="VEuPathDB" id="TriTrypDB:C3747_27g450"/>
<dbReference type="InterPro" id="IPR013320">
    <property type="entry name" value="ConA-like_dom_sf"/>
</dbReference>
<proteinExistence type="predicted"/>
<dbReference type="Gene3D" id="2.120.10.10">
    <property type="match status" value="1"/>
</dbReference>
<dbReference type="SUPFAM" id="SSF49899">
    <property type="entry name" value="Concanavalin A-like lectins/glucanases"/>
    <property type="match status" value="1"/>
</dbReference>
<dbReference type="VEuPathDB" id="TriTrypDB:TcCLB.508221.790"/>
<dbReference type="VEuPathDB" id="TriTrypDB:TcCLB.507867.5"/>
<dbReference type="VEuPathDB" id="TriTrypDB:TcCL_Unassigned04591"/>
<dbReference type="VEuPathDB" id="TriTrypDB:TcCLB.507987.10"/>
<dbReference type="InterPro" id="IPR026856">
    <property type="entry name" value="Sialidase_fam"/>
</dbReference>
<comment type="caution">
    <text evidence="5">The sequence shown here is derived from an EMBL/GenBank/DDBJ whole genome shotgun (WGS) entry which is preliminary data.</text>
</comment>
<evidence type="ECO:0000313" key="5">
    <source>
        <dbReference type="EMBL" id="PWV15803.1"/>
    </source>
</evidence>
<dbReference type="VEuPathDB" id="TriTrypDB:ECC02_010094"/>
<dbReference type="CDD" id="cd15482">
    <property type="entry name" value="Sialidase_non-viral"/>
    <property type="match status" value="1"/>
</dbReference>
<feature type="domain" description="Sialidase" evidence="3">
    <location>
        <begin position="98"/>
        <end position="452"/>
    </location>
</feature>
<dbReference type="InterPro" id="IPR008377">
    <property type="entry name" value="Sialidase_trypan"/>
</dbReference>
<name>A0A2V2X6M6_TRYCR</name>
<dbReference type="InterPro" id="IPR021287">
    <property type="entry name" value="Trans-sialidase_CS"/>
</dbReference>
<protein>
    <submittedName>
        <fullName evidence="5">Putative trans-sialidase, Group V</fullName>
    </submittedName>
</protein>
<dbReference type="InterPro" id="IPR011040">
    <property type="entry name" value="Sialidase"/>
</dbReference>
<accession>A0A2V2X6M6</accession>
<dbReference type="Gene3D" id="2.60.120.200">
    <property type="match status" value="1"/>
</dbReference>
<dbReference type="SUPFAM" id="SSF50939">
    <property type="entry name" value="Sialidases"/>
    <property type="match status" value="1"/>
</dbReference>
<dbReference type="VEuPathDB" id="TriTrypDB:Tc_MARK_7633"/>
<dbReference type="VEuPathDB" id="TriTrypDB:BCY84_17041"/>
<evidence type="ECO:0000259" key="3">
    <source>
        <dbReference type="Pfam" id="PF13859"/>
    </source>
</evidence>
<dbReference type="VEuPathDB" id="TriTrypDB:Tc_MARK_2363"/>
<feature type="region of interest" description="Disordered" evidence="2">
    <location>
        <begin position="158"/>
        <end position="181"/>
    </location>
</feature>
<keyword evidence="1" id="KW-0677">Repeat</keyword>
<feature type="region of interest" description="Disordered" evidence="2">
    <location>
        <begin position="723"/>
        <end position="769"/>
    </location>
</feature>
<dbReference type="VEuPathDB" id="TriTrypDB:TcBrA4_0142490"/>
<evidence type="ECO:0000313" key="6">
    <source>
        <dbReference type="Proteomes" id="UP000246078"/>
    </source>
</evidence>
<feature type="compositionally biased region" description="Basic and acidic residues" evidence="2">
    <location>
        <begin position="25"/>
        <end position="36"/>
    </location>
</feature>
<evidence type="ECO:0000256" key="1">
    <source>
        <dbReference type="ARBA" id="ARBA00022737"/>
    </source>
</evidence>
<dbReference type="GO" id="GO:0006689">
    <property type="term" value="P:ganglioside catabolic process"/>
    <property type="evidence" value="ECO:0007669"/>
    <property type="project" value="TreeGrafter"/>
</dbReference>
<dbReference type="AlphaFoldDB" id="A0A2V2X6M6"/>
<dbReference type="PANTHER" id="PTHR10628:SF30">
    <property type="entry name" value="EXO-ALPHA-SIALIDASE"/>
    <property type="match status" value="1"/>
</dbReference>
<dbReference type="VEuPathDB" id="TriTrypDB:TcG_09094"/>
<dbReference type="VEuPathDB" id="TriTrypDB:TCSYLVIO_008122"/>
<dbReference type="EMBL" id="PRFC01000027">
    <property type="protein sequence ID" value="PWV15803.1"/>
    <property type="molecule type" value="Genomic_DNA"/>
</dbReference>
<dbReference type="Pfam" id="PF11052">
    <property type="entry name" value="Tr-sialidase_C"/>
    <property type="match status" value="1"/>
</dbReference>
<dbReference type="VEuPathDB" id="TriTrypDB:C4B63_115g33"/>
<dbReference type="Proteomes" id="UP000246078">
    <property type="component" value="Unassembled WGS sequence"/>
</dbReference>
<dbReference type="GO" id="GO:0004308">
    <property type="term" value="F:exo-alpha-sialidase activity"/>
    <property type="evidence" value="ECO:0007669"/>
    <property type="project" value="InterPro"/>
</dbReference>
<dbReference type="InterPro" id="IPR055239">
    <property type="entry name" value="TS_C"/>
</dbReference>
<dbReference type="Pfam" id="PF13859">
    <property type="entry name" value="BNR_3"/>
    <property type="match status" value="1"/>
</dbReference>
<organism evidence="5 6">
    <name type="scientific">Trypanosoma cruzi</name>
    <dbReference type="NCBI Taxonomy" id="5693"/>
    <lineage>
        <taxon>Eukaryota</taxon>
        <taxon>Discoba</taxon>
        <taxon>Euglenozoa</taxon>
        <taxon>Kinetoplastea</taxon>
        <taxon>Metakinetoplastina</taxon>
        <taxon>Trypanosomatida</taxon>
        <taxon>Trypanosomatidae</taxon>
        <taxon>Trypanosoma</taxon>
        <taxon>Schizotrypanum</taxon>
    </lineage>
</organism>
<sequence>MLSLVAAVKAPRTHNRRRVTGSSGRRREGRESERQRSNMSRRAFNSAVLLLLVVMMCCGSGGAAATNKGASTQGTSPEKYFDWRDKKEGETVSLLRDPSLVEVNGDVFAVAEAQCTEASKSGFTGIASELLTLTEESSKEEFDATQLKTQVLEECPAESTGCASQTEAQDDDDSKSRKKVRVSRPTTVVKGSDIHMLAGTYSFEVTEGVDQTAAAAKWGLLVASGNVSTEGSDKRIYWNDAYVIPSTYFEKQHESLTGLIGGGGSGLKMKDGTLVFPVEGTKDGKAVSLIIYTATDGGNLSKGMSDDGCSDPSVVEWKDKLMMMTACGDGRRRVHESADKGDSWTEALGTLSRVWGNNQKEGKRRGSGFITATIENRDVMLVTLPVYPKKEKNGNNNGKGVLHLWLTDNTRIVDIGPVSGEAEDVAASSLLYKSGAIKTDNEKKEGLIALYEKKGDAESSLGMVSVRMTAQLQRVKEVLATWKKVDETVSELCPSEGAVQAPSTDNACSPTVKITGGLVGFLSGNFSDDTWRDEYLGVNATVKKGEEEGASAGVAETAGSSDGVKFRGAWAEWPVGRQGENQLYHFANYNFTLVATVSIHNLPKGDNPIPLMGVRLDGGKKLMELSYDSQRKWRLLCSDGTTKRLKSTWATETQYQVSIVLQNGKQGSAYVDGQRVCGSAQRGLEATESQEISHFFIGGDGGSAGGQGDVSVTVRNVMLYNRPLTSSGPDAEVEKDVASPAEAVSRAKTGDEIKTEGKPATTQQVPTAPGSHAVGEAAGNAGTVRGSGLLPLLLLLGLWVFAAL</sequence>
<dbReference type="InterPro" id="IPR036278">
    <property type="entry name" value="Sialidase_sf"/>
</dbReference>
<dbReference type="GO" id="GO:0009313">
    <property type="term" value="P:oligosaccharide catabolic process"/>
    <property type="evidence" value="ECO:0007669"/>
    <property type="project" value="TreeGrafter"/>
</dbReference>
<evidence type="ECO:0000259" key="4">
    <source>
        <dbReference type="Pfam" id="PF22925"/>
    </source>
</evidence>
<dbReference type="GO" id="GO:0005737">
    <property type="term" value="C:cytoplasm"/>
    <property type="evidence" value="ECO:0007669"/>
    <property type="project" value="TreeGrafter"/>
</dbReference>
<reference evidence="5 6" key="1">
    <citation type="journal article" date="2018" name="Microb. Genom.">
        <title>Expanding an expanded genome: long-read sequencing of Trypanosoma cruzi.</title>
        <authorList>
            <person name="Berna L."/>
            <person name="Rodriguez M."/>
            <person name="Chiribao M.L."/>
            <person name="Parodi-Talice A."/>
            <person name="Pita S."/>
            <person name="Rijo G."/>
            <person name="Alvarez-Valin F."/>
            <person name="Robello C."/>
        </authorList>
    </citation>
    <scope>NUCLEOTIDE SEQUENCE [LARGE SCALE GENOMIC DNA]</scope>
    <source>
        <strain evidence="5 6">TCC</strain>
    </source>
</reference>
<feature type="domain" description="Trans-sialidase C-terminal" evidence="4">
    <location>
        <begin position="514"/>
        <end position="726"/>
    </location>
</feature>
<dbReference type="Pfam" id="PF22925">
    <property type="entry name" value="TS_C"/>
    <property type="match status" value="1"/>
</dbReference>
<dbReference type="VEuPathDB" id="TriTrypDB:TCDM_12094"/>
<feature type="compositionally biased region" description="Basic and acidic residues" evidence="2">
    <location>
        <begin position="748"/>
        <end position="757"/>
    </location>
</feature>
<dbReference type="GO" id="GO:0016020">
    <property type="term" value="C:membrane"/>
    <property type="evidence" value="ECO:0007669"/>
    <property type="project" value="TreeGrafter"/>
</dbReference>
<evidence type="ECO:0000256" key="2">
    <source>
        <dbReference type="SAM" id="MobiDB-lite"/>
    </source>
</evidence>
<feature type="region of interest" description="Disordered" evidence="2">
    <location>
        <begin position="9"/>
        <end position="39"/>
    </location>
</feature>
<dbReference type="PANTHER" id="PTHR10628">
    <property type="entry name" value="SIALIDASE"/>
    <property type="match status" value="1"/>
</dbReference>
<dbReference type="VEuPathDB" id="TriTrypDB:TCSYLVIO_009229"/>
<dbReference type="PRINTS" id="PR01803">
    <property type="entry name" value="TCSIALIDASE"/>
</dbReference>
<dbReference type="VEuPathDB" id="TriTrypDB:TcCLB.506911.30"/>
<gene>
    <name evidence="5" type="ORF">C3747_27g450</name>
</gene>